<protein>
    <recommendedName>
        <fullName evidence="9">G-protein coupled receptors family 1 profile domain-containing protein</fullName>
    </recommendedName>
</protein>
<accession>A0AA88PS80</accession>
<name>A0AA88PS80_9TELE</name>
<evidence type="ECO:0000256" key="4">
    <source>
        <dbReference type="ARBA" id="ARBA00023040"/>
    </source>
</evidence>
<evidence type="ECO:0000259" key="9">
    <source>
        <dbReference type="PROSITE" id="PS50262"/>
    </source>
</evidence>
<dbReference type="PROSITE" id="PS50262">
    <property type="entry name" value="G_PROTEIN_RECEP_F1_2"/>
    <property type="match status" value="1"/>
</dbReference>
<keyword evidence="6" id="KW-0675">Receptor</keyword>
<dbReference type="PRINTS" id="PR00237">
    <property type="entry name" value="GPCRRHODOPSN"/>
</dbReference>
<reference evidence="10" key="1">
    <citation type="submission" date="2023-08" db="EMBL/GenBank/DDBJ databases">
        <title>Chromosome-level Genome Assembly of mud carp (Cirrhinus molitorella).</title>
        <authorList>
            <person name="Liu H."/>
        </authorList>
    </citation>
    <scope>NUCLEOTIDE SEQUENCE</scope>
    <source>
        <strain evidence="10">Prfri</strain>
        <tissue evidence="10">Muscle</tissue>
    </source>
</reference>
<feature type="domain" description="G-protein coupled receptors family 1 profile" evidence="9">
    <location>
        <begin position="105"/>
        <end position="160"/>
    </location>
</feature>
<dbReference type="GO" id="GO:0019957">
    <property type="term" value="F:C-C chemokine binding"/>
    <property type="evidence" value="ECO:0007669"/>
    <property type="project" value="TreeGrafter"/>
</dbReference>
<dbReference type="InterPro" id="IPR000276">
    <property type="entry name" value="GPCR_Rhodpsn"/>
</dbReference>
<dbReference type="PANTHER" id="PTHR10489">
    <property type="entry name" value="CELL ADHESION MOLECULE"/>
    <property type="match status" value="1"/>
</dbReference>
<keyword evidence="5 8" id="KW-0472">Membrane</keyword>
<evidence type="ECO:0000256" key="6">
    <source>
        <dbReference type="ARBA" id="ARBA00023170"/>
    </source>
</evidence>
<dbReference type="SUPFAM" id="SSF81321">
    <property type="entry name" value="Family A G protein-coupled receptor-like"/>
    <property type="match status" value="1"/>
</dbReference>
<keyword evidence="2 8" id="KW-0812">Transmembrane</keyword>
<dbReference type="GO" id="GO:0009897">
    <property type="term" value="C:external side of plasma membrane"/>
    <property type="evidence" value="ECO:0007669"/>
    <property type="project" value="TreeGrafter"/>
</dbReference>
<keyword evidence="7" id="KW-0807">Transducer</keyword>
<dbReference type="GO" id="GO:0007204">
    <property type="term" value="P:positive regulation of cytosolic calcium ion concentration"/>
    <property type="evidence" value="ECO:0007669"/>
    <property type="project" value="TreeGrafter"/>
</dbReference>
<keyword evidence="4" id="KW-0297">G-protein coupled receptor</keyword>
<dbReference type="GO" id="GO:0019722">
    <property type="term" value="P:calcium-mediated signaling"/>
    <property type="evidence" value="ECO:0007669"/>
    <property type="project" value="TreeGrafter"/>
</dbReference>
<dbReference type="GO" id="GO:0006955">
    <property type="term" value="P:immune response"/>
    <property type="evidence" value="ECO:0007669"/>
    <property type="project" value="TreeGrafter"/>
</dbReference>
<dbReference type="InterPro" id="IPR017452">
    <property type="entry name" value="GPCR_Rhodpsn_7TM"/>
</dbReference>
<dbReference type="GO" id="GO:0016493">
    <property type="term" value="F:C-C chemokine receptor activity"/>
    <property type="evidence" value="ECO:0007669"/>
    <property type="project" value="TreeGrafter"/>
</dbReference>
<keyword evidence="3 8" id="KW-1133">Transmembrane helix</keyword>
<dbReference type="Gene3D" id="1.20.1070.10">
    <property type="entry name" value="Rhodopsin 7-helix transmembrane proteins"/>
    <property type="match status" value="1"/>
</dbReference>
<comment type="caution">
    <text evidence="10">The sequence shown here is derived from an EMBL/GenBank/DDBJ whole genome shotgun (WGS) entry which is preliminary data.</text>
</comment>
<keyword evidence="11" id="KW-1185">Reference proteome</keyword>
<dbReference type="Proteomes" id="UP001187343">
    <property type="component" value="Unassembled WGS sequence"/>
</dbReference>
<feature type="transmembrane region" description="Helical" evidence="8">
    <location>
        <begin position="127"/>
        <end position="150"/>
    </location>
</feature>
<dbReference type="Pfam" id="PF00001">
    <property type="entry name" value="7tm_1"/>
    <property type="match status" value="1"/>
</dbReference>
<evidence type="ECO:0000313" key="11">
    <source>
        <dbReference type="Proteomes" id="UP001187343"/>
    </source>
</evidence>
<comment type="subcellular location">
    <subcellularLocation>
        <location evidence="1">Membrane</location>
    </subcellularLocation>
</comment>
<evidence type="ECO:0000256" key="3">
    <source>
        <dbReference type="ARBA" id="ARBA00022989"/>
    </source>
</evidence>
<sequence>MMLGLLSGAFMYPRARSRAKRCVRASRLTRAVEECTKSKELNLDKSDLARVRTEMVLIDENTTEIDYYYDTDYEDQLCRKEDVVKVGSIVIPIFLMMVVVLSCMGNILVLVILALYESLKSLTNVFILNLALSDLLFTSGLPFWASYYIWGWTFGEAGCKAVGVCDFVNYVPYEHKERHKANVCAAPQLHC</sequence>
<evidence type="ECO:0000256" key="2">
    <source>
        <dbReference type="ARBA" id="ARBA00022692"/>
    </source>
</evidence>
<dbReference type="AlphaFoldDB" id="A0AA88PS80"/>
<evidence type="ECO:0000313" key="10">
    <source>
        <dbReference type="EMBL" id="KAK2893168.1"/>
    </source>
</evidence>
<dbReference type="EMBL" id="JAUYZG010000012">
    <property type="protein sequence ID" value="KAK2893168.1"/>
    <property type="molecule type" value="Genomic_DNA"/>
</dbReference>
<dbReference type="InterPro" id="IPR050119">
    <property type="entry name" value="CCR1-9-like"/>
</dbReference>
<feature type="transmembrane region" description="Helical" evidence="8">
    <location>
        <begin position="89"/>
        <end position="115"/>
    </location>
</feature>
<gene>
    <name evidence="10" type="ORF">Q8A67_013156</name>
</gene>
<proteinExistence type="predicted"/>
<evidence type="ECO:0000256" key="5">
    <source>
        <dbReference type="ARBA" id="ARBA00023136"/>
    </source>
</evidence>
<dbReference type="PANTHER" id="PTHR10489:SF730">
    <property type="entry name" value="CHEMOKINE XC RECEPTOR 1"/>
    <property type="match status" value="1"/>
</dbReference>
<evidence type="ECO:0000256" key="8">
    <source>
        <dbReference type="SAM" id="Phobius"/>
    </source>
</evidence>
<evidence type="ECO:0000256" key="7">
    <source>
        <dbReference type="ARBA" id="ARBA00023224"/>
    </source>
</evidence>
<dbReference type="GO" id="GO:0060326">
    <property type="term" value="P:cell chemotaxis"/>
    <property type="evidence" value="ECO:0007669"/>
    <property type="project" value="TreeGrafter"/>
</dbReference>
<organism evidence="10 11">
    <name type="scientific">Cirrhinus molitorella</name>
    <name type="common">mud carp</name>
    <dbReference type="NCBI Taxonomy" id="172907"/>
    <lineage>
        <taxon>Eukaryota</taxon>
        <taxon>Metazoa</taxon>
        <taxon>Chordata</taxon>
        <taxon>Craniata</taxon>
        <taxon>Vertebrata</taxon>
        <taxon>Euteleostomi</taxon>
        <taxon>Actinopterygii</taxon>
        <taxon>Neopterygii</taxon>
        <taxon>Teleostei</taxon>
        <taxon>Ostariophysi</taxon>
        <taxon>Cypriniformes</taxon>
        <taxon>Cyprinidae</taxon>
        <taxon>Labeoninae</taxon>
        <taxon>Labeonini</taxon>
        <taxon>Cirrhinus</taxon>
    </lineage>
</organism>
<evidence type="ECO:0000256" key="1">
    <source>
        <dbReference type="ARBA" id="ARBA00004370"/>
    </source>
</evidence>